<sequence length="31" mass="3498">MPLWIAARVAQPNFFLFPVHKSLSPFHSSAT</sequence>
<name>A0A0E9QCE5_ANGAN</name>
<accession>A0A0E9QCE5</accession>
<organism evidence="1">
    <name type="scientific">Anguilla anguilla</name>
    <name type="common">European freshwater eel</name>
    <name type="synonym">Muraena anguilla</name>
    <dbReference type="NCBI Taxonomy" id="7936"/>
    <lineage>
        <taxon>Eukaryota</taxon>
        <taxon>Metazoa</taxon>
        <taxon>Chordata</taxon>
        <taxon>Craniata</taxon>
        <taxon>Vertebrata</taxon>
        <taxon>Euteleostomi</taxon>
        <taxon>Actinopterygii</taxon>
        <taxon>Neopterygii</taxon>
        <taxon>Teleostei</taxon>
        <taxon>Anguilliformes</taxon>
        <taxon>Anguillidae</taxon>
        <taxon>Anguilla</taxon>
    </lineage>
</organism>
<proteinExistence type="predicted"/>
<dbReference type="AlphaFoldDB" id="A0A0E9QCE5"/>
<reference evidence="1" key="2">
    <citation type="journal article" date="2015" name="Fish Shellfish Immunol.">
        <title>Early steps in the European eel (Anguilla anguilla)-Vibrio vulnificus interaction in the gills: Role of the RtxA13 toxin.</title>
        <authorList>
            <person name="Callol A."/>
            <person name="Pajuelo D."/>
            <person name="Ebbesson L."/>
            <person name="Teles M."/>
            <person name="MacKenzie S."/>
            <person name="Amaro C."/>
        </authorList>
    </citation>
    <scope>NUCLEOTIDE SEQUENCE</scope>
</reference>
<evidence type="ECO:0000313" key="1">
    <source>
        <dbReference type="EMBL" id="JAH14202.1"/>
    </source>
</evidence>
<protein>
    <submittedName>
        <fullName evidence="1">Uncharacterized protein</fullName>
    </submittedName>
</protein>
<dbReference type="EMBL" id="GBXM01094375">
    <property type="protein sequence ID" value="JAH14202.1"/>
    <property type="molecule type" value="Transcribed_RNA"/>
</dbReference>
<reference evidence="1" key="1">
    <citation type="submission" date="2014-11" db="EMBL/GenBank/DDBJ databases">
        <authorList>
            <person name="Amaro Gonzalez C."/>
        </authorList>
    </citation>
    <scope>NUCLEOTIDE SEQUENCE</scope>
</reference>